<keyword evidence="3" id="KW-1185">Reference proteome</keyword>
<dbReference type="RefSeq" id="XP_002839463.1">
    <property type="nucleotide sequence ID" value="XM_002839417.1"/>
</dbReference>
<evidence type="ECO:0000313" key="2">
    <source>
        <dbReference type="EMBL" id="CAZ83654.1"/>
    </source>
</evidence>
<evidence type="ECO:0000259" key="1">
    <source>
        <dbReference type="Pfam" id="PF24809"/>
    </source>
</evidence>
<reference evidence="2 3" key="1">
    <citation type="journal article" date="2010" name="Nature">
        <title>Perigord black truffle genome uncovers evolutionary origins and mechanisms of symbiosis.</title>
        <authorList>
            <person name="Martin F."/>
            <person name="Kohler A."/>
            <person name="Murat C."/>
            <person name="Balestrini R."/>
            <person name="Coutinho P.M."/>
            <person name="Jaillon O."/>
            <person name="Montanini B."/>
            <person name="Morin E."/>
            <person name="Noel B."/>
            <person name="Percudani R."/>
            <person name="Porcel B."/>
            <person name="Rubini A."/>
            <person name="Amicucci A."/>
            <person name="Amselem J."/>
            <person name="Anthouard V."/>
            <person name="Arcioni S."/>
            <person name="Artiguenave F."/>
            <person name="Aury J.M."/>
            <person name="Ballario P."/>
            <person name="Bolchi A."/>
            <person name="Brenna A."/>
            <person name="Brun A."/>
            <person name="Buee M."/>
            <person name="Cantarel B."/>
            <person name="Chevalier G."/>
            <person name="Couloux A."/>
            <person name="Da Silva C."/>
            <person name="Denoeud F."/>
            <person name="Duplessis S."/>
            <person name="Ghignone S."/>
            <person name="Hilselberger B."/>
            <person name="Iotti M."/>
            <person name="Marcais B."/>
            <person name="Mello A."/>
            <person name="Miranda M."/>
            <person name="Pacioni G."/>
            <person name="Quesneville H."/>
            <person name="Riccioni C."/>
            <person name="Ruotolo R."/>
            <person name="Splivallo R."/>
            <person name="Stocchi V."/>
            <person name="Tisserant E."/>
            <person name="Viscomi A.R."/>
            <person name="Zambonelli A."/>
            <person name="Zampieri E."/>
            <person name="Henrissat B."/>
            <person name="Lebrun M.H."/>
            <person name="Paolocci F."/>
            <person name="Bonfante P."/>
            <person name="Ottonello S."/>
            <person name="Wincker P."/>
        </authorList>
    </citation>
    <scope>NUCLEOTIDE SEQUENCE [LARGE SCALE GENOMIC DNA]</scope>
    <source>
        <strain evidence="2 3">Mel28</strain>
    </source>
</reference>
<dbReference type="GeneID" id="9185576"/>
<accession>D5GGN2</accession>
<dbReference type="InterPro" id="IPR056125">
    <property type="entry name" value="DUF7708"/>
</dbReference>
<dbReference type="EMBL" id="FN430275">
    <property type="protein sequence ID" value="CAZ83654.1"/>
    <property type="molecule type" value="Genomic_DNA"/>
</dbReference>
<dbReference type="Pfam" id="PF24809">
    <property type="entry name" value="DUF7708"/>
    <property type="match status" value="1"/>
</dbReference>
<dbReference type="STRING" id="656061.D5GGN2"/>
<evidence type="ECO:0000313" key="3">
    <source>
        <dbReference type="Proteomes" id="UP000006911"/>
    </source>
</evidence>
<dbReference type="eggNOG" id="ENOG502SSQD">
    <property type="taxonomic scope" value="Eukaryota"/>
</dbReference>
<name>D5GGN2_TUBMM</name>
<dbReference type="InParanoid" id="D5GGN2"/>
<feature type="domain" description="DUF7708" evidence="1">
    <location>
        <begin position="26"/>
        <end position="171"/>
    </location>
</feature>
<gene>
    <name evidence="2" type="ORF">GSTUM_00007433001</name>
</gene>
<proteinExistence type="predicted"/>
<sequence length="272" mass="31169">MDDVLKYTSEAMESWENKRCWKKPRKWLECFSTRVTYYGKILDVIAQHHPEYVSLAWGTMKLLFVIVINHETSVKQVAKTLVRIAESLSQVVPLLHLYPNGEMINAVASLYAHMISFLQRATIWYRGSSTSRLFKAIFSPFELSFGELLVEIREHGEHVAKLADVGHKQETREIKELLYENVKRPGVGIDTGQELDARRGMQGQAYYTQMMPDGFFSICGMTLSVFAKGKLEEPPLWLTLLILFVRHKRAAKIDFCLANGIRKSFAELCSDS</sequence>
<dbReference type="Proteomes" id="UP000006911">
    <property type="component" value="Unassembled WGS sequence"/>
</dbReference>
<dbReference type="HOGENOM" id="CLU_1023751_0_0_1"/>
<dbReference type="KEGG" id="tml:GSTUM_00007433001"/>
<protein>
    <submittedName>
        <fullName evidence="2">(Perigord truffle) hypothetical protein</fullName>
    </submittedName>
</protein>
<organism evidence="2 3">
    <name type="scientific">Tuber melanosporum (strain Mel28)</name>
    <name type="common">Perigord black truffle</name>
    <dbReference type="NCBI Taxonomy" id="656061"/>
    <lineage>
        <taxon>Eukaryota</taxon>
        <taxon>Fungi</taxon>
        <taxon>Dikarya</taxon>
        <taxon>Ascomycota</taxon>
        <taxon>Pezizomycotina</taxon>
        <taxon>Pezizomycetes</taxon>
        <taxon>Pezizales</taxon>
        <taxon>Tuberaceae</taxon>
        <taxon>Tuber</taxon>
    </lineage>
</organism>
<dbReference type="AlphaFoldDB" id="D5GGN2"/>